<evidence type="ECO:0000256" key="2">
    <source>
        <dbReference type="ARBA" id="ARBA00010792"/>
    </source>
</evidence>
<dbReference type="Pfam" id="PF09335">
    <property type="entry name" value="VTT_dom"/>
    <property type="match status" value="1"/>
</dbReference>
<comment type="subcellular location">
    <subcellularLocation>
        <location evidence="1 7">Cell membrane</location>
        <topology evidence="1 7">Multi-pass membrane protein</topology>
    </subcellularLocation>
</comment>
<feature type="transmembrane region" description="Helical" evidence="7">
    <location>
        <begin position="62"/>
        <end position="81"/>
    </location>
</feature>
<keyword evidence="5 7" id="KW-1133">Transmembrane helix</keyword>
<accession>A0A1Z1FAE6</accession>
<dbReference type="AlphaFoldDB" id="A0A1Z1FAE6"/>
<feature type="transmembrane region" description="Helical" evidence="7">
    <location>
        <begin position="12"/>
        <end position="28"/>
    </location>
</feature>
<evidence type="ECO:0000256" key="1">
    <source>
        <dbReference type="ARBA" id="ARBA00004651"/>
    </source>
</evidence>
<dbReference type="PANTHER" id="PTHR30353:SF15">
    <property type="entry name" value="INNER MEMBRANE PROTEIN YABI"/>
    <property type="match status" value="1"/>
</dbReference>
<dbReference type="GO" id="GO:0005886">
    <property type="term" value="C:plasma membrane"/>
    <property type="evidence" value="ECO:0007669"/>
    <property type="project" value="UniProtKB-SubCell"/>
</dbReference>
<gene>
    <name evidence="9" type="ORF">A9D14_05725</name>
</gene>
<feature type="domain" description="VTT" evidence="8">
    <location>
        <begin position="39"/>
        <end position="163"/>
    </location>
</feature>
<dbReference type="InterPro" id="IPR032816">
    <property type="entry name" value="VTT_dom"/>
</dbReference>
<protein>
    <recommendedName>
        <fullName evidence="8">VTT domain-containing protein</fullName>
    </recommendedName>
</protein>
<keyword evidence="10" id="KW-1185">Reference proteome</keyword>
<organism evidence="9 10">
    <name type="scientific">Croceicoccus marinus</name>
    <dbReference type="NCBI Taxonomy" id="450378"/>
    <lineage>
        <taxon>Bacteria</taxon>
        <taxon>Pseudomonadati</taxon>
        <taxon>Pseudomonadota</taxon>
        <taxon>Alphaproteobacteria</taxon>
        <taxon>Sphingomonadales</taxon>
        <taxon>Erythrobacteraceae</taxon>
        <taxon>Croceicoccus</taxon>
    </lineage>
</organism>
<evidence type="ECO:0000256" key="4">
    <source>
        <dbReference type="ARBA" id="ARBA00022692"/>
    </source>
</evidence>
<keyword evidence="4 7" id="KW-0812">Transmembrane</keyword>
<proteinExistence type="inferred from homology"/>
<evidence type="ECO:0000256" key="3">
    <source>
        <dbReference type="ARBA" id="ARBA00022475"/>
    </source>
</evidence>
<dbReference type="Proteomes" id="UP000195807">
    <property type="component" value="Chromosome"/>
</dbReference>
<evidence type="ECO:0000313" key="10">
    <source>
        <dbReference type="Proteomes" id="UP000195807"/>
    </source>
</evidence>
<dbReference type="PANTHER" id="PTHR30353">
    <property type="entry name" value="INNER MEMBRANE PROTEIN DEDA-RELATED"/>
    <property type="match status" value="1"/>
</dbReference>
<evidence type="ECO:0000256" key="5">
    <source>
        <dbReference type="ARBA" id="ARBA00022989"/>
    </source>
</evidence>
<name>A0A1Z1FAE6_9SPHN</name>
<feature type="transmembrane region" description="Helical" evidence="7">
    <location>
        <begin position="146"/>
        <end position="166"/>
    </location>
</feature>
<keyword evidence="3 7" id="KW-1003">Cell membrane</keyword>
<evidence type="ECO:0000313" key="9">
    <source>
        <dbReference type="EMBL" id="ARU15771.1"/>
    </source>
</evidence>
<dbReference type="InterPro" id="IPR032818">
    <property type="entry name" value="DedA-like"/>
</dbReference>
<dbReference type="OrthoDB" id="9801622at2"/>
<dbReference type="EMBL" id="CP019602">
    <property type="protein sequence ID" value="ARU15771.1"/>
    <property type="molecule type" value="Genomic_DNA"/>
</dbReference>
<dbReference type="RefSeq" id="WP_066843843.1">
    <property type="nucleotide sequence ID" value="NZ_CP019602.1"/>
</dbReference>
<sequence>MDELISRALQYIAANSFWAGPVVGLLAFGESLAFVGVLIPGTALLLGVGGLVGAGVLDPLWIASWLFFGAITGNWASYVIGRKIGPQVYRRWPLNRNRRAVARARLFFRRYGFAAVFLSRFLGPLRAVLPVVAGVMEMSARRFQAANLLSGGLWVPAILGPGYLAADALPEGGITQMHVLLFAVGVLAITGAGTWIGARLMRGRR</sequence>
<evidence type="ECO:0000256" key="7">
    <source>
        <dbReference type="RuleBase" id="RU367016"/>
    </source>
</evidence>
<reference evidence="9 10" key="1">
    <citation type="submission" date="2017-01" db="EMBL/GenBank/DDBJ databases">
        <title>Complete genome sequence of esterase-producing bacterium Croceicoccus marinus E4A9.</title>
        <authorList>
            <person name="Wu Y.-H."/>
            <person name="Cheng H."/>
            <person name="Xu L."/>
            <person name="Huo Y.-Y."/>
            <person name="Wang C.-S."/>
            <person name="Xu X.-W."/>
        </authorList>
    </citation>
    <scope>NUCLEOTIDE SEQUENCE [LARGE SCALE GENOMIC DNA]</scope>
    <source>
        <strain evidence="9 10">E4A9</strain>
    </source>
</reference>
<comment type="similarity">
    <text evidence="2 7">Belongs to the DedA family.</text>
</comment>
<evidence type="ECO:0000259" key="8">
    <source>
        <dbReference type="Pfam" id="PF09335"/>
    </source>
</evidence>
<keyword evidence="6 7" id="KW-0472">Membrane</keyword>
<evidence type="ECO:0000256" key="6">
    <source>
        <dbReference type="ARBA" id="ARBA00023136"/>
    </source>
</evidence>
<feature type="transmembrane region" description="Helical" evidence="7">
    <location>
        <begin position="178"/>
        <end position="198"/>
    </location>
</feature>
<dbReference type="KEGG" id="cman:A9D14_05725"/>